<evidence type="ECO:0000313" key="2">
    <source>
        <dbReference type="Proteomes" id="UP000027821"/>
    </source>
</evidence>
<accession>A0A074KZZ4</accession>
<sequence length="233" mass="25878">MNRRENLKLLLTGASGILLAGCGVEDTTSTDIPKAEGLSAAGRSPEELALDAKLHSTTFFTPEEKTKLDYLVEVIIPKDDKSGGALEAGVPDFIEFMMKDLPANQTHMRGGLQWLDNHAKDLHDKAFMELSDQQRIAIIDEIAYPESAKPEVIYGVRFFNLLRDLTATGYFTSRIGFADLEYVGNSPNIWNGVPDHVLAKYNLSYDESLMPIYLRPEDRGVVAKWDDEGNLIG</sequence>
<dbReference type="Proteomes" id="UP000027821">
    <property type="component" value="Unassembled WGS sequence"/>
</dbReference>
<dbReference type="PROSITE" id="PS51257">
    <property type="entry name" value="PROKAR_LIPOPROTEIN"/>
    <property type="match status" value="1"/>
</dbReference>
<proteinExistence type="predicted"/>
<dbReference type="eggNOG" id="ENOG502Z7MB">
    <property type="taxonomic scope" value="Bacteria"/>
</dbReference>
<evidence type="ECO:0000313" key="1">
    <source>
        <dbReference type="EMBL" id="KEO75556.1"/>
    </source>
</evidence>
<dbReference type="AlphaFoldDB" id="A0A074KZZ4"/>
<reference evidence="1 2" key="1">
    <citation type="submission" date="2014-04" db="EMBL/GenBank/DDBJ databases">
        <title>Characterization and application of a salt tolerant electro-active bacterium.</title>
        <authorList>
            <person name="Yang L."/>
            <person name="Wei S."/>
            <person name="Tay Q.X.M."/>
        </authorList>
    </citation>
    <scope>NUCLEOTIDE SEQUENCE [LARGE SCALE GENOMIC DNA]</scope>
    <source>
        <strain evidence="1 2">LY1</strain>
    </source>
</reference>
<organism evidence="1 2">
    <name type="scientific">Anditalea andensis</name>
    <dbReference type="NCBI Taxonomy" id="1048983"/>
    <lineage>
        <taxon>Bacteria</taxon>
        <taxon>Pseudomonadati</taxon>
        <taxon>Bacteroidota</taxon>
        <taxon>Cytophagia</taxon>
        <taxon>Cytophagales</taxon>
        <taxon>Cytophagaceae</taxon>
        <taxon>Anditalea</taxon>
    </lineage>
</organism>
<dbReference type="EMBL" id="JMIH01000010">
    <property type="protein sequence ID" value="KEO75556.1"/>
    <property type="molecule type" value="Genomic_DNA"/>
</dbReference>
<dbReference type="Pfam" id="PF13618">
    <property type="entry name" value="Gluconate_2-dh3"/>
    <property type="match status" value="1"/>
</dbReference>
<dbReference type="InterPro" id="IPR027056">
    <property type="entry name" value="Gluconate_2DH_su3"/>
</dbReference>
<keyword evidence="2" id="KW-1185">Reference proteome</keyword>
<protein>
    <submittedName>
        <fullName evidence="1">Transcriptional initiation protein Tat</fullName>
    </submittedName>
</protein>
<dbReference type="STRING" id="1048983.EL17_00235"/>
<dbReference type="RefSeq" id="WP_035069267.1">
    <property type="nucleotide sequence ID" value="NZ_JMIH01000010.1"/>
</dbReference>
<comment type="caution">
    <text evidence="1">The sequence shown here is derived from an EMBL/GenBank/DDBJ whole genome shotgun (WGS) entry which is preliminary data.</text>
</comment>
<name>A0A074KZZ4_9BACT</name>
<gene>
    <name evidence="1" type="ORF">EL17_00235</name>
</gene>
<dbReference type="OrthoDB" id="129242at2"/>